<dbReference type="AlphaFoldDB" id="A0A9N9CA77"/>
<dbReference type="GO" id="GO:0005783">
    <property type="term" value="C:endoplasmic reticulum"/>
    <property type="evidence" value="ECO:0007669"/>
    <property type="project" value="TreeGrafter"/>
</dbReference>
<evidence type="ECO:0000256" key="4">
    <source>
        <dbReference type="ARBA" id="ARBA00022989"/>
    </source>
</evidence>
<comment type="subcellular location">
    <subcellularLocation>
        <location evidence="1">Membrane</location>
        <topology evidence="1">Multi-pass membrane protein</topology>
    </subcellularLocation>
</comment>
<evidence type="ECO:0000256" key="2">
    <source>
        <dbReference type="ARBA" id="ARBA00010323"/>
    </source>
</evidence>
<dbReference type="Pfam" id="PF03062">
    <property type="entry name" value="MBOAT"/>
    <property type="match status" value="1"/>
</dbReference>
<dbReference type="EMBL" id="CAJVQA010004236">
    <property type="protein sequence ID" value="CAG8594577.1"/>
    <property type="molecule type" value="Genomic_DNA"/>
</dbReference>
<gene>
    <name evidence="8" type="ORF">CPELLU_LOCUS6700</name>
</gene>
<feature type="region of interest" description="Disordered" evidence="6">
    <location>
        <begin position="1"/>
        <end position="38"/>
    </location>
</feature>
<evidence type="ECO:0000256" key="6">
    <source>
        <dbReference type="SAM" id="MobiDB-lite"/>
    </source>
</evidence>
<dbReference type="InterPro" id="IPR051085">
    <property type="entry name" value="MB_O-acyltransferase"/>
</dbReference>
<evidence type="ECO:0000256" key="7">
    <source>
        <dbReference type="SAM" id="Phobius"/>
    </source>
</evidence>
<evidence type="ECO:0000313" key="9">
    <source>
        <dbReference type="Proteomes" id="UP000789759"/>
    </source>
</evidence>
<feature type="transmembrane region" description="Helical" evidence="7">
    <location>
        <begin position="120"/>
        <end position="140"/>
    </location>
</feature>
<protein>
    <submittedName>
        <fullName evidence="8">330_t:CDS:1</fullName>
    </submittedName>
</protein>
<proteinExistence type="inferred from homology"/>
<comment type="similarity">
    <text evidence="2">Belongs to the membrane-bound acyltransferase family.</text>
</comment>
<feature type="transmembrane region" description="Helical" evidence="7">
    <location>
        <begin position="494"/>
        <end position="516"/>
    </location>
</feature>
<evidence type="ECO:0000256" key="1">
    <source>
        <dbReference type="ARBA" id="ARBA00004141"/>
    </source>
</evidence>
<dbReference type="Proteomes" id="UP000789759">
    <property type="component" value="Unassembled WGS sequence"/>
</dbReference>
<keyword evidence="4 7" id="KW-1133">Transmembrane helix</keyword>
<accession>A0A9N9CA77</accession>
<comment type="caution">
    <text evidence="8">The sequence shown here is derived from an EMBL/GenBank/DDBJ whole genome shotgun (WGS) entry which is preliminary data.</text>
</comment>
<feature type="transmembrane region" description="Helical" evidence="7">
    <location>
        <begin position="438"/>
        <end position="455"/>
    </location>
</feature>
<name>A0A9N9CA77_9GLOM</name>
<feature type="transmembrane region" description="Helical" evidence="7">
    <location>
        <begin position="283"/>
        <end position="302"/>
    </location>
</feature>
<keyword evidence="5 7" id="KW-0472">Membrane</keyword>
<feature type="transmembrane region" description="Helical" evidence="7">
    <location>
        <begin position="323"/>
        <end position="342"/>
    </location>
</feature>
<dbReference type="InterPro" id="IPR004299">
    <property type="entry name" value="MBOAT_fam"/>
</dbReference>
<dbReference type="GO" id="GO:0006506">
    <property type="term" value="P:GPI anchor biosynthetic process"/>
    <property type="evidence" value="ECO:0007669"/>
    <property type="project" value="TreeGrafter"/>
</dbReference>
<dbReference type="OrthoDB" id="420606at2759"/>
<feature type="transmembrane region" description="Helical" evidence="7">
    <location>
        <begin position="461"/>
        <end position="482"/>
    </location>
</feature>
<dbReference type="GO" id="GO:0016020">
    <property type="term" value="C:membrane"/>
    <property type="evidence" value="ECO:0007669"/>
    <property type="project" value="UniProtKB-SubCell"/>
</dbReference>
<feature type="compositionally biased region" description="Low complexity" evidence="6">
    <location>
        <begin position="19"/>
        <end position="36"/>
    </location>
</feature>
<feature type="transmembrane region" description="Helical" evidence="7">
    <location>
        <begin position="52"/>
        <end position="69"/>
    </location>
</feature>
<feature type="transmembrane region" description="Helical" evidence="7">
    <location>
        <begin position="528"/>
        <end position="553"/>
    </location>
</feature>
<reference evidence="8" key="1">
    <citation type="submission" date="2021-06" db="EMBL/GenBank/DDBJ databases">
        <authorList>
            <person name="Kallberg Y."/>
            <person name="Tangrot J."/>
            <person name="Rosling A."/>
        </authorList>
    </citation>
    <scope>NUCLEOTIDE SEQUENCE</scope>
    <source>
        <strain evidence="8">FL966</strain>
    </source>
</reference>
<evidence type="ECO:0000313" key="8">
    <source>
        <dbReference type="EMBL" id="CAG8594577.1"/>
    </source>
</evidence>
<evidence type="ECO:0000256" key="5">
    <source>
        <dbReference type="ARBA" id="ARBA00023136"/>
    </source>
</evidence>
<organism evidence="8 9">
    <name type="scientific">Cetraspora pellucida</name>
    <dbReference type="NCBI Taxonomy" id="1433469"/>
    <lineage>
        <taxon>Eukaryota</taxon>
        <taxon>Fungi</taxon>
        <taxon>Fungi incertae sedis</taxon>
        <taxon>Mucoromycota</taxon>
        <taxon>Glomeromycotina</taxon>
        <taxon>Glomeromycetes</taxon>
        <taxon>Diversisporales</taxon>
        <taxon>Gigasporaceae</taxon>
        <taxon>Cetraspora</taxon>
    </lineage>
</organism>
<sequence>MFALNNLRGTDKDNDENSSTKYSVLESSSSTSSGTKRPTKINPPLWNTWEFGFYYFIVTISIILMFKVGHDLSKGMMSIDSEFKTHPNYTKYSQRLQDGWLFNRKVDNSDIQFASFRNHYGALILALVIYLVLSHLYQFFFVPKPPAKFQSQPLIRTYFFLGTNYLIPKVFEGSIANPIITWIFNLGVLFLNESYGNYGFGNLNENLAFLDNNRGLITRWDVTFNICMLRLVSFNMDYYWSFHPSNNSPEVILGESHRNDRDLAPLTEKDRIIGPCFHEDYNFVYYLSYALYAPLYLAGPIITYNNFIAQLRYPSEINLKETLIYGVRLFITIMIMEFMLHYTYVVAISKSKAWEGDSPLELAMIGVLNLQLVWLKLLIIWRFFRFWAMSDGINTQENILRCMLNNYSTAGFWRSWHRSYYRWLIRYIYIPLGGNKRTTLNMLIIFIFVALWHDISLKLLAWGWLIWIFILPETIAKTLFSSQEWVDWPHYRHFCAVGAILNLLMMWAANLVGFVVGLDGMKVLFTNIFMTPIGLMELGIACIVLFGGSQILFEIREEEKRRGINSDIRY</sequence>
<dbReference type="PANTHER" id="PTHR13285">
    <property type="entry name" value="ACYLTRANSFERASE"/>
    <property type="match status" value="1"/>
</dbReference>
<dbReference type="PANTHER" id="PTHR13285:SF18">
    <property type="entry name" value="PROTEIN-CYSTEINE N-PALMITOYLTRANSFERASE RASP"/>
    <property type="match status" value="1"/>
</dbReference>
<evidence type="ECO:0000256" key="3">
    <source>
        <dbReference type="ARBA" id="ARBA00022692"/>
    </source>
</evidence>
<feature type="transmembrane region" description="Helical" evidence="7">
    <location>
        <begin position="362"/>
        <end position="384"/>
    </location>
</feature>
<keyword evidence="9" id="KW-1185">Reference proteome</keyword>
<keyword evidence="3 7" id="KW-0812">Transmembrane</keyword>
<dbReference type="GO" id="GO:0008374">
    <property type="term" value="F:O-acyltransferase activity"/>
    <property type="evidence" value="ECO:0007669"/>
    <property type="project" value="TreeGrafter"/>
</dbReference>